<comment type="similarity">
    <text evidence="7">Belongs to the binding-protein-dependent transport system permease family.</text>
</comment>
<dbReference type="Pfam" id="PF00528">
    <property type="entry name" value="BPD_transp_1"/>
    <property type="match status" value="1"/>
</dbReference>
<evidence type="ECO:0000256" key="7">
    <source>
        <dbReference type="RuleBase" id="RU363032"/>
    </source>
</evidence>
<dbReference type="Gene3D" id="1.10.3720.10">
    <property type="entry name" value="MetI-like"/>
    <property type="match status" value="1"/>
</dbReference>
<name>A0ABW0U5K6_9BACI</name>
<dbReference type="CDD" id="cd06261">
    <property type="entry name" value="TM_PBP2"/>
    <property type="match status" value="1"/>
</dbReference>
<keyword evidence="10" id="KW-1185">Reference proteome</keyword>
<protein>
    <submittedName>
        <fullName evidence="9">ABC transporter permease</fullName>
    </submittedName>
</protein>
<evidence type="ECO:0000256" key="5">
    <source>
        <dbReference type="ARBA" id="ARBA00022989"/>
    </source>
</evidence>
<keyword evidence="5 7" id="KW-1133">Transmembrane helix</keyword>
<evidence type="ECO:0000313" key="10">
    <source>
        <dbReference type="Proteomes" id="UP001596143"/>
    </source>
</evidence>
<keyword evidence="3" id="KW-1003">Cell membrane</keyword>
<feature type="transmembrane region" description="Helical" evidence="7">
    <location>
        <begin position="125"/>
        <end position="144"/>
    </location>
</feature>
<keyword evidence="4 7" id="KW-0812">Transmembrane</keyword>
<evidence type="ECO:0000256" key="4">
    <source>
        <dbReference type="ARBA" id="ARBA00022692"/>
    </source>
</evidence>
<evidence type="ECO:0000256" key="1">
    <source>
        <dbReference type="ARBA" id="ARBA00004651"/>
    </source>
</evidence>
<accession>A0ABW0U5K6</accession>
<reference evidence="10" key="1">
    <citation type="journal article" date="2019" name="Int. J. Syst. Evol. Microbiol.">
        <title>The Global Catalogue of Microorganisms (GCM) 10K type strain sequencing project: providing services to taxonomists for standard genome sequencing and annotation.</title>
        <authorList>
            <consortium name="The Broad Institute Genomics Platform"/>
            <consortium name="The Broad Institute Genome Sequencing Center for Infectious Disease"/>
            <person name="Wu L."/>
            <person name="Ma J."/>
        </authorList>
    </citation>
    <scope>NUCLEOTIDE SEQUENCE [LARGE SCALE GENOMIC DNA]</scope>
    <source>
        <strain evidence="10">CGMCC 1.15790</strain>
    </source>
</reference>
<dbReference type="EMBL" id="JBHSPF010000030">
    <property type="protein sequence ID" value="MFC5628725.1"/>
    <property type="molecule type" value="Genomic_DNA"/>
</dbReference>
<sequence>MTKDKSVMNMENRSLISRIFSNKTASISFIFILCLVFIAVIGPYLTVYDPNVPDTSNRLASPSAKHFFGTDHHGRDIFTRIIHGMPLSLYIGVISVLIGATIGVVLGMISGYYGGFIDSFIMRCMDVLFAFPGILLALALVSVLGNSLHHLILAVSIFLVPMFARIVRSSTLAICQLEYIDAMKVLGASDIRIIFKHIFPNIVSPIIVQATLSIASAILTASTLSFLGLGVQPPTPEWGAMLNEGKDYMYQAPHVAFFPGLAIMFVVLVFHIFGDGLRDVLDPKSKK</sequence>
<evidence type="ECO:0000256" key="2">
    <source>
        <dbReference type="ARBA" id="ARBA00022448"/>
    </source>
</evidence>
<organism evidence="9 10">
    <name type="scientific">Aliibacillus thermotolerans</name>
    <dbReference type="NCBI Taxonomy" id="1834418"/>
    <lineage>
        <taxon>Bacteria</taxon>
        <taxon>Bacillati</taxon>
        <taxon>Bacillota</taxon>
        <taxon>Bacilli</taxon>
        <taxon>Bacillales</taxon>
        <taxon>Bacillaceae</taxon>
        <taxon>Aliibacillus</taxon>
    </lineage>
</organism>
<dbReference type="RefSeq" id="WP_270895298.1">
    <property type="nucleotide sequence ID" value="NZ_JBHSPF010000030.1"/>
</dbReference>
<gene>
    <name evidence="9" type="ORF">ACFPTR_07430</name>
</gene>
<keyword evidence="2 7" id="KW-0813">Transport</keyword>
<feature type="domain" description="ABC transmembrane type-1" evidence="8">
    <location>
        <begin position="85"/>
        <end position="274"/>
    </location>
</feature>
<keyword evidence="6 7" id="KW-0472">Membrane</keyword>
<comment type="subcellular location">
    <subcellularLocation>
        <location evidence="1 7">Cell membrane</location>
        <topology evidence="1 7">Multi-pass membrane protein</topology>
    </subcellularLocation>
</comment>
<dbReference type="InterPro" id="IPR035906">
    <property type="entry name" value="MetI-like_sf"/>
</dbReference>
<feature type="transmembrane region" description="Helical" evidence="7">
    <location>
        <begin position="206"/>
        <end position="231"/>
    </location>
</feature>
<feature type="transmembrane region" description="Helical" evidence="7">
    <location>
        <begin position="150"/>
        <end position="167"/>
    </location>
</feature>
<dbReference type="PANTHER" id="PTHR43386:SF1">
    <property type="entry name" value="D,D-DIPEPTIDE TRANSPORT SYSTEM PERMEASE PROTEIN DDPC-RELATED"/>
    <property type="match status" value="1"/>
</dbReference>
<dbReference type="InterPro" id="IPR025966">
    <property type="entry name" value="OppC_N"/>
</dbReference>
<feature type="transmembrane region" description="Helical" evidence="7">
    <location>
        <begin position="89"/>
        <end position="113"/>
    </location>
</feature>
<dbReference type="InterPro" id="IPR000515">
    <property type="entry name" value="MetI-like"/>
</dbReference>
<feature type="transmembrane region" description="Helical" evidence="7">
    <location>
        <begin position="20"/>
        <end position="45"/>
    </location>
</feature>
<evidence type="ECO:0000313" key="9">
    <source>
        <dbReference type="EMBL" id="MFC5628725.1"/>
    </source>
</evidence>
<dbReference type="InterPro" id="IPR050366">
    <property type="entry name" value="BP-dependent_transpt_permease"/>
</dbReference>
<comment type="caution">
    <text evidence="9">The sequence shown here is derived from an EMBL/GenBank/DDBJ whole genome shotgun (WGS) entry which is preliminary data.</text>
</comment>
<proteinExistence type="inferred from homology"/>
<evidence type="ECO:0000259" key="8">
    <source>
        <dbReference type="PROSITE" id="PS50928"/>
    </source>
</evidence>
<evidence type="ECO:0000256" key="6">
    <source>
        <dbReference type="ARBA" id="ARBA00023136"/>
    </source>
</evidence>
<dbReference type="SUPFAM" id="SSF161098">
    <property type="entry name" value="MetI-like"/>
    <property type="match status" value="1"/>
</dbReference>
<dbReference type="PANTHER" id="PTHR43386">
    <property type="entry name" value="OLIGOPEPTIDE TRANSPORT SYSTEM PERMEASE PROTEIN APPC"/>
    <property type="match status" value="1"/>
</dbReference>
<dbReference type="Pfam" id="PF12911">
    <property type="entry name" value="OppC_N"/>
    <property type="match status" value="1"/>
</dbReference>
<feature type="transmembrane region" description="Helical" evidence="7">
    <location>
        <begin position="251"/>
        <end position="274"/>
    </location>
</feature>
<evidence type="ECO:0000256" key="3">
    <source>
        <dbReference type="ARBA" id="ARBA00022475"/>
    </source>
</evidence>
<dbReference type="PROSITE" id="PS50928">
    <property type="entry name" value="ABC_TM1"/>
    <property type="match status" value="1"/>
</dbReference>
<dbReference type="Proteomes" id="UP001596143">
    <property type="component" value="Unassembled WGS sequence"/>
</dbReference>